<dbReference type="Pfam" id="PF03837">
    <property type="entry name" value="RecT"/>
    <property type="match status" value="1"/>
</dbReference>
<dbReference type="InterPro" id="IPR018330">
    <property type="entry name" value="RecT_fam"/>
</dbReference>
<dbReference type="GO" id="GO:0003677">
    <property type="term" value="F:DNA binding"/>
    <property type="evidence" value="ECO:0007669"/>
    <property type="project" value="InterPro"/>
</dbReference>
<reference evidence="2 3" key="1">
    <citation type="submission" date="2019-10" db="EMBL/GenBank/DDBJ databases">
        <authorList>
            <person name="Dong K."/>
        </authorList>
    </citation>
    <scope>NUCLEOTIDE SEQUENCE [LARGE SCALE GENOMIC DNA]</scope>
    <source>
        <strain evidence="2 3">DSM 28960</strain>
    </source>
</reference>
<dbReference type="Proteomes" id="UP000439550">
    <property type="component" value="Unassembled WGS sequence"/>
</dbReference>
<keyword evidence="3" id="KW-1185">Reference proteome</keyword>
<evidence type="ECO:0000313" key="3">
    <source>
        <dbReference type="Proteomes" id="UP000439550"/>
    </source>
</evidence>
<dbReference type="EMBL" id="WITJ01000035">
    <property type="protein sequence ID" value="MQW40750.1"/>
    <property type="molecule type" value="Genomic_DNA"/>
</dbReference>
<organism evidence="2 3">
    <name type="scientific">Lactococcus hircilactis</name>
    <dbReference type="NCBI Taxonomy" id="1494462"/>
    <lineage>
        <taxon>Bacteria</taxon>
        <taxon>Bacillati</taxon>
        <taxon>Bacillota</taxon>
        <taxon>Bacilli</taxon>
        <taxon>Lactobacillales</taxon>
        <taxon>Streptococcaceae</taxon>
        <taxon>Lactococcus</taxon>
    </lineage>
</organism>
<dbReference type="NCBIfam" id="TIGR00616">
    <property type="entry name" value="rect"/>
    <property type="match status" value="1"/>
</dbReference>
<accession>A0A7X2D335</accession>
<dbReference type="AlphaFoldDB" id="A0A7X2D335"/>
<protein>
    <submittedName>
        <fullName evidence="2">Recombinase RecT</fullName>
    </submittedName>
</protein>
<name>A0A7X2D335_9LACT</name>
<evidence type="ECO:0000256" key="1">
    <source>
        <dbReference type="SAM" id="MobiDB-lite"/>
    </source>
</evidence>
<comment type="caution">
    <text evidence="2">The sequence shown here is derived from an EMBL/GenBank/DDBJ whole genome shotgun (WGS) entry which is preliminary data.</text>
</comment>
<sequence length="269" mass="29785">MANQITKTQQTLKSAEVKKKFEEVLGKKTDGFVASLLSVVGNSNLKNANANSVMTAAMKAATLDLPIEPSLGFAYVIPYGAEAQFQIGYKGFIQLALRSGQLTGLNCGIVYESQFISYDPLFEELELDFTQQASGDVVGYFASMKLANGFKKVLYWSKEQVMAHKKKFVKSSNGPWRDHFDAMAKKTVLKAMLTTYAPASIESKMIQTAITEDDSEHFENARDVTQDEPIISIDESVNSEVKNEESYQESNEGVLQDNAIEELFPVGKE</sequence>
<feature type="region of interest" description="Disordered" evidence="1">
    <location>
        <begin position="246"/>
        <end position="269"/>
    </location>
</feature>
<dbReference type="OrthoDB" id="1045432at2"/>
<dbReference type="GO" id="GO:0006259">
    <property type="term" value="P:DNA metabolic process"/>
    <property type="evidence" value="ECO:0007669"/>
    <property type="project" value="InterPro"/>
</dbReference>
<gene>
    <name evidence="2" type="ORF">GHI93_12650</name>
</gene>
<evidence type="ECO:0000313" key="2">
    <source>
        <dbReference type="EMBL" id="MQW40750.1"/>
    </source>
</evidence>
<dbReference type="InterPro" id="IPR004590">
    <property type="entry name" value="ssDNA_annealing_RecT"/>
</dbReference>
<proteinExistence type="predicted"/>